<keyword evidence="4" id="KW-0472">Membrane</keyword>
<evidence type="ECO:0000259" key="5">
    <source>
        <dbReference type="Pfam" id="PF00361"/>
    </source>
</evidence>
<evidence type="ECO:0000256" key="1">
    <source>
        <dbReference type="ARBA" id="ARBA00003257"/>
    </source>
</evidence>
<evidence type="ECO:0000256" key="4">
    <source>
        <dbReference type="SAM" id="Phobius"/>
    </source>
</evidence>
<feature type="domain" description="NADH:quinone oxidoreductase/Mrp antiporter transmembrane" evidence="5">
    <location>
        <begin position="4"/>
        <end position="53"/>
    </location>
</feature>
<geneLocation type="mitochondrion" evidence="6"/>
<evidence type="ECO:0000313" key="6">
    <source>
        <dbReference type="EMBL" id="SPP90472.1"/>
    </source>
</evidence>
<evidence type="ECO:0000256" key="3">
    <source>
        <dbReference type="ARBA" id="ARBA00049551"/>
    </source>
</evidence>
<feature type="transmembrane region" description="Helical" evidence="4">
    <location>
        <begin position="38"/>
        <end position="61"/>
    </location>
</feature>
<keyword evidence="4" id="KW-0812">Transmembrane</keyword>
<keyword evidence="7" id="KW-1185">Reference proteome</keyword>
<feature type="transmembrane region" description="Helical" evidence="4">
    <location>
        <begin position="81"/>
        <end position="99"/>
    </location>
</feature>
<dbReference type="InterPro" id="IPR001750">
    <property type="entry name" value="ND/Mrp_TM"/>
</dbReference>
<dbReference type="Proteomes" id="UP000268350">
    <property type="component" value="Mitochondrion M"/>
</dbReference>
<dbReference type="AlphaFoldDB" id="A0A3B0KNQ0"/>
<gene>
    <name evidence="6" type="ORF">DGUA_6M02</name>
</gene>
<dbReference type="EMBL" id="LS398100">
    <property type="protein sequence ID" value="SPP90472.1"/>
    <property type="molecule type" value="Genomic_DNA"/>
</dbReference>
<reference evidence="7" key="1">
    <citation type="submission" date="2018-01" db="EMBL/GenBank/DDBJ databases">
        <authorList>
            <person name="Alioto T."/>
            <person name="Alioto T."/>
        </authorList>
    </citation>
    <scope>NUCLEOTIDE SEQUENCE [LARGE SCALE GENOMIC DNA]</scope>
</reference>
<feature type="transmembrane region" description="Helical" evidence="4">
    <location>
        <begin position="6"/>
        <end position="26"/>
    </location>
</feature>
<comment type="catalytic activity">
    <reaction evidence="3">
        <text>a ubiquinone + NADH + 5 H(+)(in) = a ubiquinol + NAD(+) + 4 H(+)(out)</text>
        <dbReference type="Rhea" id="RHEA:29091"/>
        <dbReference type="Rhea" id="RHEA-COMP:9565"/>
        <dbReference type="Rhea" id="RHEA-COMP:9566"/>
        <dbReference type="ChEBI" id="CHEBI:15378"/>
        <dbReference type="ChEBI" id="CHEBI:16389"/>
        <dbReference type="ChEBI" id="CHEBI:17976"/>
        <dbReference type="ChEBI" id="CHEBI:57540"/>
        <dbReference type="ChEBI" id="CHEBI:57945"/>
        <dbReference type="EC" id="7.1.1.2"/>
    </reaction>
</comment>
<evidence type="ECO:0000256" key="2">
    <source>
        <dbReference type="ARBA" id="ARBA00012944"/>
    </source>
</evidence>
<comment type="function">
    <text evidence="1">Core subunit of the mitochondrial membrane respiratory chain NADH dehydrogenase (Complex I) that is believed to belong to the minimal assembly required for catalysis. Complex I functions in the transfer of electrons from NADH to the respiratory chain. The immediate electron acceptor for the enzyme is believed to be ubiquinone.</text>
</comment>
<accession>A0A3B0KNQ0</accession>
<evidence type="ECO:0000313" key="7">
    <source>
        <dbReference type="Proteomes" id="UP000268350"/>
    </source>
</evidence>
<keyword evidence="4" id="KW-1133">Transmembrane helix</keyword>
<dbReference type="Pfam" id="PF00361">
    <property type="entry name" value="Proton_antipo_M"/>
    <property type="match status" value="1"/>
</dbReference>
<organism evidence="6 7">
    <name type="scientific">Drosophila guanche</name>
    <name type="common">Fruit fly</name>
    <dbReference type="NCBI Taxonomy" id="7266"/>
    <lineage>
        <taxon>Eukaryota</taxon>
        <taxon>Metazoa</taxon>
        <taxon>Ecdysozoa</taxon>
        <taxon>Arthropoda</taxon>
        <taxon>Hexapoda</taxon>
        <taxon>Insecta</taxon>
        <taxon>Pterygota</taxon>
        <taxon>Neoptera</taxon>
        <taxon>Endopterygota</taxon>
        <taxon>Diptera</taxon>
        <taxon>Brachycera</taxon>
        <taxon>Muscomorpha</taxon>
        <taxon>Ephydroidea</taxon>
        <taxon>Drosophilidae</taxon>
        <taxon>Drosophila</taxon>
        <taxon>Sophophora</taxon>
    </lineage>
</organism>
<keyword evidence="6" id="KW-0496">Mitochondrion</keyword>
<sequence length="107" mass="12317">LLEVMTLWWFLLSSANMAAPPTLNLLGEISLLNSIVSWSWLSMITLSFLSFFSAAYTLYLYSFSQHGKLFSGVYSFSGGKIREFLLMFLHWFPLNLLILKSDSCMLW</sequence>
<feature type="non-terminal residue" evidence="6">
    <location>
        <position position="107"/>
    </location>
</feature>
<proteinExistence type="predicted"/>
<name>A0A3B0KNQ0_DROGU</name>
<dbReference type="GO" id="GO:0008137">
    <property type="term" value="F:NADH dehydrogenase (ubiquinone) activity"/>
    <property type="evidence" value="ECO:0007669"/>
    <property type="project" value="UniProtKB-EC"/>
</dbReference>
<dbReference type="STRING" id="7266.A0A3B0KNQ0"/>
<protein>
    <recommendedName>
        <fullName evidence="2">NADH:ubiquinone reductase (H(+)-translocating)</fullName>
        <ecNumber evidence="2">7.1.1.2</ecNumber>
    </recommendedName>
</protein>
<dbReference type="EC" id="7.1.1.2" evidence="2"/>
<feature type="non-terminal residue" evidence="6">
    <location>
        <position position="1"/>
    </location>
</feature>